<evidence type="ECO:0000256" key="1">
    <source>
        <dbReference type="SAM" id="MobiDB-lite"/>
    </source>
</evidence>
<reference evidence="2" key="1">
    <citation type="submission" date="2022-01" db="UniProtKB">
        <authorList>
            <consortium name="EnsemblMetazoa"/>
        </authorList>
    </citation>
    <scope>IDENTIFICATION</scope>
</reference>
<feature type="compositionally biased region" description="Acidic residues" evidence="1">
    <location>
        <begin position="23"/>
        <end position="32"/>
    </location>
</feature>
<feature type="compositionally biased region" description="Basic and acidic residues" evidence="1">
    <location>
        <begin position="1"/>
        <end position="10"/>
    </location>
</feature>
<dbReference type="EnsemblMetazoa" id="XM_014406522.1">
    <property type="protein sequence ID" value="XP_014262008.1"/>
    <property type="gene ID" value="LOC106674073"/>
</dbReference>
<dbReference type="RefSeq" id="XP_014262008.1">
    <property type="nucleotide sequence ID" value="XM_014406522.1"/>
</dbReference>
<evidence type="ECO:0000313" key="2">
    <source>
        <dbReference type="EnsemblMetazoa" id="XP_014262008.1"/>
    </source>
</evidence>
<feature type="region of interest" description="Disordered" evidence="1">
    <location>
        <begin position="89"/>
        <end position="110"/>
    </location>
</feature>
<feature type="region of interest" description="Disordered" evidence="1">
    <location>
        <begin position="1"/>
        <end position="62"/>
    </location>
</feature>
<name>A0A8I6SE81_CIMLE</name>
<dbReference type="GeneID" id="106674073"/>
<dbReference type="KEGG" id="clec:106674073"/>
<proteinExistence type="predicted"/>
<organism evidence="2 3">
    <name type="scientific">Cimex lectularius</name>
    <name type="common">Bed bug</name>
    <name type="synonym">Acanthia lectularia</name>
    <dbReference type="NCBI Taxonomy" id="79782"/>
    <lineage>
        <taxon>Eukaryota</taxon>
        <taxon>Metazoa</taxon>
        <taxon>Ecdysozoa</taxon>
        <taxon>Arthropoda</taxon>
        <taxon>Hexapoda</taxon>
        <taxon>Insecta</taxon>
        <taxon>Pterygota</taxon>
        <taxon>Neoptera</taxon>
        <taxon>Paraneoptera</taxon>
        <taxon>Hemiptera</taxon>
        <taxon>Heteroptera</taxon>
        <taxon>Panheteroptera</taxon>
        <taxon>Cimicomorpha</taxon>
        <taxon>Cimicidae</taxon>
        <taxon>Cimex</taxon>
    </lineage>
</organism>
<keyword evidence="3" id="KW-1185">Reference proteome</keyword>
<feature type="region of interest" description="Disordered" evidence="1">
    <location>
        <begin position="237"/>
        <end position="258"/>
    </location>
</feature>
<dbReference type="Proteomes" id="UP000494040">
    <property type="component" value="Unassembled WGS sequence"/>
</dbReference>
<sequence>MHRRYIDPRRSFQGSPRNRSAYQDEEDDEEDVEIKLSPSGSVLMASPNPYDKTQRIREANTQLKQIKMPPQKPGKVRFNEKVILYSEDYSSEPRSSKGFQQNQNSPTPMRQGQNKILLVTVPTGFSEDNDEGPMSDEGEEVFDETGFRWDRCSKEHETASVINEEEIVHEIVETEQPDDLVTEELKEPILEEGMQSEVKNLCSEMSTKCLLDVKEEINEPMPITDINEVKEKIKSVKEEQNSVEKVEKKQETKNEARPKSVSAKRLCLSEVYSSPQASKLPSYNGLRSEYGLSAEQLIERKKKKIEMSKLLRKEREERYIEEKRRQKENDQMFASWLVKKKKEAALKYARKRQQNSYYFKTLPAPTSHLDKMGVLRKKVLSKKEHTCYSLEEFFKHAKPHEQKTYRIYLGLCVE</sequence>
<protein>
    <recommendedName>
        <fullName evidence="4">Coiled-coil domain-containing protein 181</fullName>
    </recommendedName>
</protein>
<accession>A0A8I6SE81</accession>
<evidence type="ECO:0000313" key="3">
    <source>
        <dbReference type="Proteomes" id="UP000494040"/>
    </source>
</evidence>
<evidence type="ECO:0008006" key="4">
    <source>
        <dbReference type="Google" id="ProtNLM"/>
    </source>
</evidence>
<dbReference type="OrthoDB" id="8046612at2759"/>
<feature type="compositionally biased region" description="Polar residues" evidence="1">
    <location>
        <begin position="97"/>
        <end position="110"/>
    </location>
</feature>
<dbReference type="AlphaFoldDB" id="A0A8I6SE81"/>
<feature type="compositionally biased region" description="Polar residues" evidence="1">
    <location>
        <begin position="12"/>
        <end position="21"/>
    </location>
</feature>